<dbReference type="PANTHER" id="PTHR48094:SF19">
    <property type="entry name" value="DJ-1_PFPI DOMAIN-CONTAINING PROTEIN"/>
    <property type="match status" value="1"/>
</dbReference>
<sequence>MCEAGMMKTVYMYVQDTMADWEHGYLMQALSLQVMLKKPKVSFKTVGRTKAPIRTASGITLVPDLSLDDIDVASTAALVLIGGETWLDKEQAAILNLAAELLQEGFLVAAICGATLGLADRGALNTRFHTSNASFYPEMSPHYTGQIYYKDDVAVCDGNLIIASSAGSLLWAKLIVEKLDLYANKTIEAWFDYFSTGDVAAYARLMSSFSE</sequence>
<name>G5JR85_STRCG</name>
<evidence type="ECO:0000313" key="3">
    <source>
        <dbReference type="Proteomes" id="UP000004322"/>
    </source>
</evidence>
<dbReference type="eggNOG" id="COG0693">
    <property type="taxonomic scope" value="Bacteria"/>
</dbReference>
<dbReference type="InterPro" id="IPR029062">
    <property type="entry name" value="Class_I_gatase-like"/>
</dbReference>
<evidence type="ECO:0000259" key="1">
    <source>
        <dbReference type="Pfam" id="PF01965"/>
    </source>
</evidence>
<proteinExistence type="predicted"/>
<dbReference type="EMBL" id="AEUV02000002">
    <property type="protein sequence ID" value="EHI73551.1"/>
    <property type="molecule type" value="Genomic_DNA"/>
</dbReference>
<accession>G5JR85</accession>
<keyword evidence="3" id="KW-1185">Reference proteome</keyword>
<dbReference type="Gene3D" id="3.40.50.880">
    <property type="match status" value="1"/>
</dbReference>
<protein>
    <recommendedName>
        <fullName evidence="1">DJ-1/PfpI domain-containing protein</fullName>
    </recommendedName>
</protein>
<dbReference type="InterPro" id="IPR050325">
    <property type="entry name" value="Prot/Nucl_acid_deglycase"/>
</dbReference>
<dbReference type="PANTHER" id="PTHR48094">
    <property type="entry name" value="PROTEIN/NUCLEIC ACID DEGLYCASE DJ-1-RELATED"/>
    <property type="match status" value="1"/>
</dbReference>
<evidence type="ECO:0000313" key="2">
    <source>
        <dbReference type="EMBL" id="EHI73551.1"/>
    </source>
</evidence>
<dbReference type="AlphaFoldDB" id="G5JR85"/>
<reference evidence="2" key="1">
    <citation type="submission" date="2011-07" db="EMBL/GenBank/DDBJ databases">
        <authorList>
            <person name="Stanhope M.J."/>
            <person name="Durkin A.S."/>
            <person name="Hostetler J."/>
            <person name="Kim M."/>
            <person name="Radune D."/>
            <person name="Singh I."/>
            <person name="Town C.D."/>
        </authorList>
    </citation>
    <scope>NUCLEOTIDE SEQUENCE [LARGE SCALE GENOMIC DNA]</scope>
    <source>
        <strain evidence="2">HS-6</strain>
    </source>
</reference>
<dbReference type="STRING" id="873449.STRCR_0670"/>
<dbReference type="InterPro" id="IPR002818">
    <property type="entry name" value="DJ-1/PfpI"/>
</dbReference>
<dbReference type="SUPFAM" id="SSF52317">
    <property type="entry name" value="Class I glutamine amidotransferase-like"/>
    <property type="match status" value="1"/>
</dbReference>
<organism evidence="2 3">
    <name type="scientific">Streptococcus criceti HS-6</name>
    <dbReference type="NCBI Taxonomy" id="873449"/>
    <lineage>
        <taxon>Bacteria</taxon>
        <taxon>Bacillati</taxon>
        <taxon>Bacillota</taxon>
        <taxon>Bacilli</taxon>
        <taxon>Lactobacillales</taxon>
        <taxon>Streptococcaceae</taxon>
        <taxon>Streptococcus</taxon>
    </lineage>
</organism>
<dbReference type="GO" id="GO:0005737">
    <property type="term" value="C:cytoplasm"/>
    <property type="evidence" value="ECO:0007669"/>
    <property type="project" value="TreeGrafter"/>
</dbReference>
<feature type="domain" description="DJ-1/PfpI" evidence="1">
    <location>
        <begin position="8"/>
        <end position="176"/>
    </location>
</feature>
<dbReference type="Proteomes" id="UP000004322">
    <property type="component" value="Unassembled WGS sequence"/>
</dbReference>
<comment type="caution">
    <text evidence="2">The sequence shown here is derived from an EMBL/GenBank/DDBJ whole genome shotgun (WGS) entry which is preliminary data.</text>
</comment>
<gene>
    <name evidence="2" type="ORF">STRCR_0670</name>
</gene>
<dbReference type="Pfam" id="PF01965">
    <property type="entry name" value="DJ-1_PfpI"/>
    <property type="match status" value="1"/>
</dbReference>